<protein>
    <submittedName>
        <fullName evidence="1">Transporter</fullName>
    </submittedName>
</protein>
<dbReference type="EMBL" id="SMRT01000012">
    <property type="protein sequence ID" value="TDF94713.1"/>
    <property type="molecule type" value="Genomic_DNA"/>
</dbReference>
<name>A0A4R5KH54_9BACL</name>
<dbReference type="AlphaFoldDB" id="A0A4R5KH54"/>
<reference evidence="1 2" key="1">
    <citation type="submission" date="2019-03" db="EMBL/GenBank/DDBJ databases">
        <title>This is whole genome sequence of Paenibacillus sp MS74 strain.</title>
        <authorList>
            <person name="Trinh H.N."/>
        </authorList>
    </citation>
    <scope>NUCLEOTIDE SEQUENCE [LARGE SCALE GENOMIC DNA]</scope>
    <source>
        <strain evidence="1 2">MS74</strain>
    </source>
</reference>
<proteinExistence type="predicted"/>
<evidence type="ECO:0000313" key="1">
    <source>
        <dbReference type="EMBL" id="TDF94713.1"/>
    </source>
</evidence>
<dbReference type="Proteomes" id="UP000295636">
    <property type="component" value="Unassembled WGS sequence"/>
</dbReference>
<sequence>MGFMPQQGPTSPPPSYVPQMSPYAVDIRRISECLDRYTFLWLKNGDSFWFYLTFVGRNSVLGYRFFGGRWNHYTVELKEIISYSCA</sequence>
<organism evidence="1 2">
    <name type="scientific">Paenibacillus piri</name>
    <dbReference type="NCBI Taxonomy" id="2547395"/>
    <lineage>
        <taxon>Bacteria</taxon>
        <taxon>Bacillati</taxon>
        <taxon>Bacillota</taxon>
        <taxon>Bacilli</taxon>
        <taxon>Bacillales</taxon>
        <taxon>Paenibacillaceae</taxon>
        <taxon>Paenibacillus</taxon>
    </lineage>
</organism>
<gene>
    <name evidence="1" type="ORF">E1757_22400</name>
</gene>
<accession>A0A4R5KH54</accession>
<comment type="caution">
    <text evidence="1">The sequence shown here is derived from an EMBL/GenBank/DDBJ whole genome shotgun (WGS) entry which is preliminary data.</text>
</comment>
<keyword evidence="2" id="KW-1185">Reference proteome</keyword>
<evidence type="ECO:0000313" key="2">
    <source>
        <dbReference type="Proteomes" id="UP000295636"/>
    </source>
</evidence>
<dbReference type="OrthoDB" id="2068061at2"/>